<gene>
    <name evidence="2" type="ORF">ERS852520_00134</name>
</gene>
<dbReference type="AlphaFoldDB" id="A0A174IWP6"/>
<dbReference type="GO" id="GO:0016757">
    <property type="term" value="F:glycosyltransferase activity"/>
    <property type="evidence" value="ECO:0007669"/>
    <property type="project" value="TreeGrafter"/>
</dbReference>
<name>A0A174IWP6_ANAHA</name>
<dbReference type="CDD" id="cd04955">
    <property type="entry name" value="GT4-like"/>
    <property type="match status" value="1"/>
</dbReference>
<protein>
    <submittedName>
        <fullName evidence="2">Domain of uncharacterized function (DUF1972)</fullName>
    </submittedName>
</protein>
<evidence type="ECO:0000259" key="1">
    <source>
        <dbReference type="Pfam" id="PF09314"/>
    </source>
</evidence>
<sequence length="387" mass="45296">MSSEKKQVFIIGSKGIPAQYGGFETFVEKLTEYQKDNAIQYYVACMNAEKKRFVHNGAKCFNVAVPNIGAAKAVYYDIAALKWCIGYIKKHHIKNAIIYVLACRIGPFIGHYKKQMDKLGIELYINPDGHEWLRAKWNGLIKKYWKISEKLMVKYADLLVCDSVNIEKYIQKEYKQYHPNTTFIAYGADVTKSKLKDEDEKLINWYQKFNVRPKEFYLVVGRFVPENNYETMIREFMNSDTKKDFVLITNVEENKFYEELREKTGFEKDKRIKFVGTVYDQELLKKIREDAYGYLHGHEVGGTNPSLLEALGSTQLNLLLDVGFNREVAEDGAMYWKKDKNSLSTTLSNADHMTQEQLKGFEEKAKKCIIERYTWENIRDKYEKIFL</sequence>
<proteinExistence type="predicted"/>
<reference evidence="2 3" key="1">
    <citation type="submission" date="2015-09" db="EMBL/GenBank/DDBJ databases">
        <authorList>
            <consortium name="Pathogen Informatics"/>
        </authorList>
    </citation>
    <scope>NUCLEOTIDE SEQUENCE [LARGE SCALE GENOMIC DNA]</scope>
    <source>
        <strain evidence="2 3">2789STDY5834908</strain>
    </source>
</reference>
<feature type="domain" description="DUF1972" evidence="1">
    <location>
        <begin position="6"/>
        <end position="189"/>
    </location>
</feature>
<dbReference type="EMBL" id="CZAU01000001">
    <property type="protein sequence ID" value="CUO90476.1"/>
    <property type="molecule type" value="Genomic_DNA"/>
</dbReference>
<dbReference type="Proteomes" id="UP000095564">
    <property type="component" value="Unassembled WGS sequence"/>
</dbReference>
<dbReference type="Pfam" id="PF09314">
    <property type="entry name" value="DUF1972"/>
    <property type="match status" value="1"/>
</dbReference>
<evidence type="ECO:0000313" key="3">
    <source>
        <dbReference type="Proteomes" id="UP000095564"/>
    </source>
</evidence>
<evidence type="ECO:0000313" key="2">
    <source>
        <dbReference type="EMBL" id="CUO90476.1"/>
    </source>
</evidence>
<dbReference type="SUPFAM" id="SSF53756">
    <property type="entry name" value="UDP-Glycosyltransferase/glycogen phosphorylase"/>
    <property type="match status" value="1"/>
</dbReference>
<dbReference type="InterPro" id="IPR015393">
    <property type="entry name" value="DUF1972"/>
</dbReference>
<dbReference type="RefSeq" id="WP_055158919.1">
    <property type="nucleotide sequence ID" value="NZ_CAXUGA010000006.1"/>
</dbReference>
<dbReference type="PANTHER" id="PTHR46401">
    <property type="entry name" value="GLYCOSYLTRANSFERASE WBBK-RELATED"/>
    <property type="match status" value="1"/>
</dbReference>
<dbReference type="NCBIfam" id="NF046071">
    <property type="entry name" value="B1-4RhmsylTfaseCps2T"/>
    <property type="match status" value="1"/>
</dbReference>
<dbReference type="Gene3D" id="3.40.50.2000">
    <property type="entry name" value="Glycogen Phosphorylase B"/>
    <property type="match status" value="2"/>
</dbReference>
<dbReference type="OrthoDB" id="9792269at2"/>
<dbReference type="PANTHER" id="PTHR46401:SF8">
    <property type="entry name" value="BLL6006 PROTEIN"/>
    <property type="match status" value="1"/>
</dbReference>
<accession>A0A174IWP6</accession>
<organism evidence="2 3">
    <name type="scientific">Anaerostipes hadrus</name>
    <dbReference type="NCBI Taxonomy" id="649756"/>
    <lineage>
        <taxon>Bacteria</taxon>
        <taxon>Bacillati</taxon>
        <taxon>Bacillota</taxon>
        <taxon>Clostridia</taxon>
        <taxon>Lachnospirales</taxon>
        <taxon>Lachnospiraceae</taxon>
        <taxon>Anaerostipes</taxon>
    </lineage>
</organism>